<evidence type="ECO:0000313" key="1">
    <source>
        <dbReference type="EMBL" id="KAI4372612.1"/>
    </source>
</evidence>
<accession>A0ACB9R0Q2</accession>
<name>A0ACB9R0Q2_9MYRT</name>
<protein>
    <submittedName>
        <fullName evidence="1">Uncharacterized protein</fullName>
    </submittedName>
</protein>
<sequence>MVEEQAGRDFPDCFDLLDGFPQFDDIHAILYDLEEDAFNPSSADSAGSPCGLVPEDVLKRERGDDHELDLGVGEGSPLVQLETSCVDGRVKPRRRRRSQHKGVVHHVTAEGMTADMWAWRKYGQKPIKGSPYPRSYYRCSSSKGCLARKQVERSSSDPGVFIITYTGEHAHTQPTRRNPLAGVSRNNKSSSSRSSTPPSFLDNTAQSAPARSSSAPAQEANLFYSMCFNDQFDEMATEFGLR</sequence>
<evidence type="ECO:0000313" key="2">
    <source>
        <dbReference type="Proteomes" id="UP001057402"/>
    </source>
</evidence>
<reference evidence="2" key="1">
    <citation type="journal article" date="2023" name="Front. Plant Sci.">
        <title>Chromosomal-level genome assembly of Melastoma candidum provides insights into trichome evolution.</title>
        <authorList>
            <person name="Zhong Y."/>
            <person name="Wu W."/>
            <person name="Sun C."/>
            <person name="Zou P."/>
            <person name="Liu Y."/>
            <person name="Dai S."/>
            <person name="Zhou R."/>
        </authorList>
    </citation>
    <scope>NUCLEOTIDE SEQUENCE [LARGE SCALE GENOMIC DNA]</scope>
</reference>
<organism evidence="1 2">
    <name type="scientific">Melastoma candidum</name>
    <dbReference type="NCBI Taxonomy" id="119954"/>
    <lineage>
        <taxon>Eukaryota</taxon>
        <taxon>Viridiplantae</taxon>
        <taxon>Streptophyta</taxon>
        <taxon>Embryophyta</taxon>
        <taxon>Tracheophyta</taxon>
        <taxon>Spermatophyta</taxon>
        <taxon>Magnoliopsida</taxon>
        <taxon>eudicotyledons</taxon>
        <taxon>Gunneridae</taxon>
        <taxon>Pentapetalae</taxon>
        <taxon>rosids</taxon>
        <taxon>malvids</taxon>
        <taxon>Myrtales</taxon>
        <taxon>Melastomataceae</taxon>
        <taxon>Melastomatoideae</taxon>
        <taxon>Melastomateae</taxon>
        <taxon>Melastoma</taxon>
    </lineage>
</organism>
<dbReference type="Proteomes" id="UP001057402">
    <property type="component" value="Chromosome 4"/>
</dbReference>
<comment type="caution">
    <text evidence="1">The sequence shown here is derived from an EMBL/GenBank/DDBJ whole genome shotgun (WGS) entry which is preliminary data.</text>
</comment>
<gene>
    <name evidence="1" type="ORF">MLD38_010821</name>
</gene>
<keyword evidence="2" id="KW-1185">Reference proteome</keyword>
<dbReference type="EMBL" id="CM042883">
    <property type="protein sequence ID" value="KAI4372612.1"/>
    <property type="molecule type" value="Genomic_DNA"/>
</dbReference>
<proteinExistence type="predicted"/>